<dbReference type="AlphaFoldDB" id="A0A101R4F5"/>
<dbReference type="EMBL" id="LMWS01000002">
    <property type="protein sequence ID" value="KUN41530.1"/>
    <property type="molecule type" value="Genomic_DNA"/>
</dbReference>
<dbReference type="PANTHER" id="PTHR43280:SF32">
    <property type="entry name" value="TRANSCRIPTIONAL REGULATORY PROTEIN"/>
    <property type="match status" value="1"/>
</dbReference>
<evidence type="ECO:0000313" key="6">
    <source>
        <dbReference type="Proteomes" id="UP000053271"/>
    </source>
</evidence>
<dbReference type="PROSITE" id="PS01124">
    <property type="entry name" value="HTH_ARAC_FAMILY_2"/>
    <property type="match status" value="1"/>
</dbReference>
<dbReference type="GO" id="GO:0043565">
    <property type="term" value="F:sequence-specific DNA binding"/>
    <property type="evidence" value="ECO:0007669"/>
    <property type="project" value="InterPro"/>
</dbReference>
<dbReference type="Pfam" id="PF12833">
    <property type="entry name" value="HTH_18"/>
    <property type="match status" value="1"/>
</dbReference>
<evidence type="ECO:0000256" key="3">
    <source>
        <dbReference type="ARBA" id="ARBA00023163"/>
    </source>
</evidence>
<comment type="caution">
    <text evidence="5">The sequence shown here is derived from an EMBL/GenBank/DDBJ whole genome shotgun (WGS) entry which is preliminary data.</text>
</comment>
<keyword evidence="3" id="KW-0804">Transcription</keyword>
<accession>A0A101R4F5</accession>
<dbReference type="InterPro" id="IPR009057">
    <property type="entry name" value="Homeodomain-like_sf"/>
</dbReference>
<reference evidence="5 6" key="1">
    <citation type="submission" date="2015-10" db="EMBL/GenBank/DDBJ databases">
        <title>Draft genome sequence of Streptomyces longwoodensis DSM 41677, type strain for the species Streptomyces longwoodensis.</title>
        <authorList>
            <person name="Ruckert C."/>
            <person name="Winkler A."/>
            <person name="Kalinowski J."/>
            <person name="Kampfer P."/>
            <person name="Glaeser S."/>
        </authorList>
    </citation>
    <scope>NUCLEOTIDE SEQUENCE [LARGE SCALE GENOMIC DNA]</scope>
    <source>
        <strain evidence="5 6">DSM 41677</strain>
    </source>
</reference>
<dbReference type="Pfam" id="PF02311">
    <property type="entry name" value="AraC_binding"/>
    <property type="match status" value="1"/>
</dbReference>
<dbReference type="InterPro" id="IPR003313">
    <property type="entry name" value="AraC-bd"/>
</dbReference>
<dbReference type="Proteomes" id="UP000053271">
    <property type="component" value="Unassembled WGS sequence"/>
</dbReference>
<feature type="domain" description="HTH araC/xylS-type" evidence="4">
    <location>
        <begin position="188"/>
        <end position="290"/>
    </location>
</feature>
<dbReference type="Gene3D" id="1.10.10.60">
    <property type="entry name" value="Homeodomain-like"/>
    <property type="match status" value="1"/>
</dbReference>
<keyword evidence="6" id="KW-1185">Reference proteome</keyword>
<dbReference type="InterPro" id="IPR037923">
    <property type="entry name" value="HTH-like"/>
</dbReference>
<dbReference type="Gene3D" id="2.60.120.10">
    <property type="entry name" value="Jelly Rolls"/>
    <property type="match status" value="1"/>
</dbReference>
<keyword evidence="1" id="KW-0805">Transcription regulation</keyword>
<gene>
    <name evidence="5" type="ORF">AQJ30_01695</name>
</gene>
<evidence type="ECO:0000259" key="4">
    <source>
        <dbReference type="PROSITE" id="PS01124"/>
    </source>
</evidence>
<dbReference type="SUPFAM" id="SSF51215">
    <property type="entry name" value="Regulatory protein AraC"/>
    <property type="match status" value="1"/>
</dbReference>
<dbReference type="STRING" id="68231.AQJ30_01695"/>
<dbReference type="RefSeq" id="WP_067227882.1">
    <property type="nucleotide sequence ID" value="NZ_JBEXMK010000003.1"/>
</dbReference>
<evidence type="ECO:0000313" key="5">
    <source>
        <dbReference type="EMBL" id="KUN41530.1"/>
    </source>
</evidence>
<evidence type="ECO:0000256" key="2">
    <source>
        <dbReference type="ARBA" id="ARBA00023125"/>
    </source>
</evidence>
<organism evidence="5 6">
    <name type="scientific">Streptomyces longwoodensis</name>
    <dbReference type="NCBI Taxonomy" id="68231"/>
    <lineage>
        <taxon>Bacteria</taxon>
        <taxon>Bacillati</taxon>
        <taxon>Actinomycetota</taxon>
        <taxon>Actinomycetes</taxon>
        <taxon>Kitasatosporales</taxon>
        <taxon>Streptomycetaceae</taxon>
        <taxon>Streptomyces</taxon>
    </lineage>
</organism>
<dbReference type="GeneID" id="91423340"/>
<dbReference type="InterPro" id="IPR014710">
    <property type="entry name" value="RmlC-like_jellyroll"/>
</dbReference>
<sequence>MVDFASLPLPVFPYVPAWRSGLDLAMTTLRELRDQGSVRALASPHRLDFHQILVVTAGSGSFAVDSSRFECRTGTLVWTRPNQVIEFSPRTDMDADVIMFTETFPLHLSARVGMLDDVLRPTHWQLHGSELLAFRRVVCLLREEFQRPDQGLGEELLKHLLAVAMLHIDQMCRRRHKEPGTGVSGEQGELFLRFRRELDRSYAVTRLVEDYAAALNCSTRALSRACRAVAGTSAKDVIDSRVALEARRLLGHTDLPIGAIARRLGFSEVTNFGKFFTRRVNMTPGAFRREARAAQAR</sequence>
<dbReference type="InterPro" id="IPR018060">
    <property type="entry name" value="HTH_AraC"/>
</dbReference>
<dbReference type="PANTHER" id="PTHR43280">
    <property type="entry name" value="ARAC-FAMILY TRANSCRIPTIONAL REGULATOR"/>
    <property type="match status" value="1"/>
</dbReference>
<dbReference type="SUPFAM" id="SSF46689">
    <property type="entry name" value="Homeodomain-like"/>
    <property type="match status" value="1"/>
</dbReference>
<evidence type="ECO:0000256" key="1">
    <source>
        <dbReference type="ARBA" id="ARBA00023015"/>
    </source>
</evidence>
<dbReference type="GO" id="GO:0003700">
    <property type="term" value="F:DNA-binding transcription factor activity"/>
    <property type="evidence" value="ECO:0007669"/>
    <property type="project" value="InterPro"/>
</dbReference>
<dbReference type="SMART" id="SM00342">
    <property type="entry name" value="HTH_ARAC"/>
    <property type="match status" value="1"/>
</dbReference>
<proteinExistence type="predicted"/>
<keyword evidence="2" id="KW-0238">DNA-binding</keyword>
<protein>
    <submittedName>
        <fullName evidence="5">Transcriptional regulator</fullName>
    </submittedName>
</protein>
<name>A0A101R4F5_9ACTN</name>